<dbReference type="InterPro" id="IPR021765">
    <property type="entry name" value="UstYa-like"/>
</dbReference>
<evidence type="ECO:0000313" key="2">
    <source>
        <dbReference type="EMBL" id="KAK4495023.1"/>
    </source>
</evidence>
<protein>
    <submittedName>
        <fullName evidence="2">Uncharacterized protein</fullName>
    </submittedName>
</protein>
<evidence type="ECO:0000313" key="3">
    <source>
        <dbReference type="Proteomes" id="UP001305779"/>
    </source>
</evidence>
<comment type="caution">
    <text evidence="2">The sequence shown here is derived from an EMBL/GenBank/DDBJ whole genome shotgun (WGS) entry which is preliminary data.</text>
</comment>
<dbReference type="EMBL" id="JAXOVC010000012">
    <property type="protein sequence ID" value="KAK4495023.1"/>
    <property type="molecule type" value="Genomic_DNA"/>
</dbReference>
<dbReference type="Pfam" id="PF11807">
    <property type="entry name" value="UstYa"/>
    <property type="match status" value="1"/>
</dbReference>
<gene>
    <name evidence="2" type="ORF">PRZ48_013350</name>
</gene>
<keyword evidence="3" id="KW-1185">Reference proteome</keyword>
<proteinExistence type="inferred from homology"/>
<accession>A0ABR0E1B9</accession>
<evidence type="ECO:0000256" key="1">
    <source>
        <dbReference type="ARBA" id="ARBA00035112"/>
    </source>
</evidence>
<dbReference type="Proteomes" id="UP001305779">
    <property type="component" value="Unassembled WGS sequence"/>
</dbReference>
<sequence>MPMVWGKHSRVPLGDFSNPHQCVDFDKLHAWAMKRAVTDALEPGVLVHPTLAGPSFPDGVGTKIGFDDKDIDEDGNIVTNG</sequence>
<reference evidence="2 3" key="1">
    <citation type="journal article" date="2023" name="G3 (Bethesda)">
        <title>A chromosome-level genome assembly of Zasmidium syzygii isolated from banana leaves.</title>
        <authorList>
            <person name="van Westerhoven A.C."/>
            <person name="Mehrabi R."/>
            <person name="Talebi R."/>
            <person name="Steentjes M.B.F."/>
            <person name="Corcolon B."/>
            <person name="Chong P.A."/>
            <person name="Kema G.H.J."/>
            <person name="Seidl M.F."/>
        </authorList>
    </citation>
    <scope>NUCLEOTIDE SEQUENCE [LARGE SCALE GENOMIC DNA]</scope>
    <source>
        <strain evidence="2 3">P124</strain>
    </source>
</reference>
<name>A0ABR0E1B9_ZASCE</name>
<comment type="similarity">
    <text evidence="1">Belongs to the ustYa family.</text>
</comment>
<organism evidence="2 3">
    <name type="scientific">Zasmidium cellare</name>
    <name type="common">Wine cellar mold</name>
    <name type="synonym">Racodium cellare</name>
    <dbReference type="NCBI Taxonomy" id="395010"/>
    <lineage>
        <taxon>Eukaryota</taxon>
        <taxon>Fungi</taxon>
        <taxon>Dikarya</taxon>
        <taxon>Ascomycota</taxon>
        <taxon>Pezizomycotina</taxon>
        <taxon>Dothideomycetes</taxon>
        <taxon>Dothideomycetidae</taxon>
        <taxon>Mycosphaerellales</taxon>
        <taxon>Mycosphaerellaceae</taxon>
        <taxon>Zasmidium</taxon>
    </lineage>
</organism>